<evidence type="ECO:0000256" key="2">
    <source>
        <dbReference type="ARBA" id="ARBA00023015"/>
    </source>
</evidence>
<evidence type="ECO:0000313" key="6">
    <source>
        <dbReference type="EMBL" id="NVN46947.1"/>
    </source>
</evidence>
<keyword evidence="7" id="KW-1185">Reference proteome</keyword>
<gene>
    <name evidence="6" type="ORF">HW542_09040</name>
</gene>
<name>A0ABX2P611_9PROT</name>
<proteinExistence type="inferred from homology"/>
<dbReference type="Gene3D" id="1.10.10.10">
    <property type="entry name" value="Winged helix-like DNA-binding domain superfamily/Winged helix DNA-binding domain"/>
    <property type="match status" value="1"/>
</dbReference>
<dbReference type="PANTHER" id="PTHR30118:SF15">
    <property type="entry name" value="TRANSCRIPTIONAL REGULATORY PROTEIN"/>
    <property type="match status" value="1"/>
</dbReference>
<dbReference type="InterPro" id="IPR036388">
    <property type="entry name" value="WH-like_DNA-bd_sf"/>
</dbReference>
<dbReference type="SUPFAM" id="SSF53850">
    <property type="entry name" value="Periplasmic binding protein-like II"/>
    <property type="match status" value="1"/>
</dbReference>
<dbReference type="InterPro" id="IPR000847">
    <property type="entry name" value="LysR_HTH_N"/>
</dbReference>
<evidence type="ECO:0000256" key="3">
    <source>
        <dbReference type="ARBA" id="ARBA00023125"/>
    </source>
</evidence>
<dbReference type="Gene3D" id="3.40.190.10">
    <property type="entry name" value="Periplasmic binding protein-like II"/>
    <property type="match status" value="2"/>
</dbReference>
<dbReference type="InterPro" id="IPR050389">
    <property type="entry name" value="LysR-type_TF"/>
</dbReference>
<dbReference type="EMBL" id="JABXXV010000004">
    <property type="protein sequence ID" value="NVN46947.1"/>
    <property type="molecule type" value="Genomic_DNA"/>
</dbReference>
<dbReference type="Pfam" id="PF00126">
    <property type="entry name" value="HTH_1"/>
    <property type="match status" value="1"/>
</dbReference>
<keyword evidence="4" id="KW-0804">Transcription</keyword>
<evidence type="ECO:0000256" key="4">
    <source>
        <dbReference type="ARBA" id="ARBA00023163"/>
    </source>
</evidence>
<keyword evidence="2" id="KW-0805">Transcription regulation</keyword>
<evidence type="ECO:0000313" key="7">
    <source>
        <dbReference type="Proteomes" id="UP001516351"/>
    </source>
</evidence>
<dbReference type="Proteomes" id="UP001516351">
    <property type="component" value="Unassembled WGS sequence"/>
</dbReference>
<dbReference type="SUPFAM" id="SSF46785">
    <property type="entry name" value="Winged helix' DNA-binding domain"/>
    <property type="match status" value="1"/>
</dbReference>
<sequence>MGDIRTLDLNLLRALDMLLEEGSVTRTAERLGVTQPAVSNMLTRLRDHFGDPLLVRTQRGMTPTTRALDLVSPLKRILCEISTLCQPDAFDPVSASFVVSVAATDYALQVVLLPFIARLRHEAPGITVAVYPLHDCRLQEQLEKGQLDMALITPETCPPDMLSLTLFHEEYICAARKNHPDANGQMTLDQYCAADHIIVSYEGGQLCGATDRQLKALGRRRRVALSVPNFLALPELLLKTDLITMAPRRLLLGRRDLALFPPPSPLTVPGFDKILAWHCRTDSDPRYRWVREQLRSMSDDRGL</sequence>
<dbReference type="InterPro" id="IPR005119">
    <property type="entry name" value="LysR_subst-bd"/>
</dbReference>
<reference evidence="6 7" key="1">
    <citation type="submission" date="2020-06" db="EMBL/GenBank/DDBJ databases">
        <title>Synonyms of Asaia species.</title>
        <authorList>
            <person name="Sombolestani A."/>
        </authorList>
    </citation>
    <scope>NUCLEOTIDE SEQUENCE [LARGE SCALE GENOMIC DNA]</scope>
    <source>
        <strain evidence="6 7">LMG 27047</strain>
    </source>
</reference>
<dbReference type="PANTHER" id="PTHR30118">
    <property type="entry name" value="HTH-TYPE TRANSCRIPTIONAL REGULATOR LEUO-RELATED"/>
    <property type="match status" value="1"/>
</dbReference>
<keyword evidence="3" id="KW-0238">DNA-binding</keyword>
<evidence type="ECO:0000259" key="5">
    <source>
        <dbReference type="PROSITE" id="PS50931"/>
    </source>
</evidence>
<comment type="similarity">
    <text evidence="1">Belongs to the LysR transcriptional regulatory family.</text>
</comment>
<dbReference type="InterPro" id="IPR036390">
    <property type="entry name" value="WH_DNA-bd_sf"/>
</dbReference>
<accession>A0ABX2P611</accession>
<comment type="caution">
    <text evidence="6">The sequence shown here is derived from an EMBL/GenBank/DDBJ whole genome shotgun (WGS) entry which is preliminary data.</text>
</comment>
<evidence type="ECO:0000256" key="1">
    <source>
        <dbReference type="ARBA" id="ARBA00009437"/>
    </source>
</evidence>
<dbReference type="PROSITE" id="PS50931">
    <property type="entry name" value="HTH_LYSR"/>
    <property type="match status" value="1"/>
</dbReference>
<dbReference type="PRINTS" id="PR00039">
    <property type="entry name" value="HTHLYSR"/>
</dbReference>
<dbReference type="RefSeq" id="WP_267310036.1">
    <property type="nucleotide sequence ID" value="NZ_JABXXV010000004.1"/>
</dbReference>
<dbReference type="Pfam" id="PF03466">
    <property type="entry name" value="LysR_substrate"/>
    <property type="match status" value="1"/>
</dbReference>
<feature type="domain" description="HTH lysR-type" evidence="5">
    <location>
        <begin position="7"/>
        <end position="64"/>
    </location>
</feature>
<protein>
    <submittedName>
        <fullName evidence="6">LysR family transcriptional regulator</fullName>
    </submittedName>
</protein>
<organism evidence="6 7">
    <name type="scientific">Asaia spathodeae</name>
    <dbReference type="NCBI Taxonomy" id="657016"/>
    <lineage>
        <taxon>Bacteria</taxon>
        <taxon>Pseudomonadati</taxon>
        <taxon>Pseudomonadota</taxon>
        <taxon>Alphaproteobacteria</taxon>
        <taxon>Acetobacterales</taxon>
        <taxon>Acetobacteraceae</taxon>
        <taxon>Asaia</taxon>
    </lineage>
</organism>